<protein>
    <submittedName>
        <fullName evidence="3">Uncharacterized protein</fullName>
    </submittedName>
</protein>
<dbReference type="NCBIfam" id="TIGR04336">
    <property type="entry name" value="AmmeMemoSam_B"/>
    <property type="match status" value="1"/>
</dbReference>
<reference evidence="3" key="1">
    <citation type="submission" date="2024-06" db="EMBL/GenBank/DDBJ databases">
        <authorList>
            <person name="Liu X."/>
            <person name="Lenzi L."/>
            <person name="Haldenby T S."/>
            <person name="Uol C."/>
        </authorList>
    </citation>
    <scope>NUCLEOTIDE SEQUENCE</scope>
</reference>
<dbReference type="CDD" id="cd07361">
    <property type="entry name" value="MEMO_like"/>
    <property type="match status" value="1"/>
</dbReference>
<name>A0AAV2TR59_CALDB</name>
<dbReference type="EMBL" id="CAXLJL010000600">
    <property type="protein sequence ID" value="CAL5139433.1"/>
    <property type="molecule type" value="Genomic_DNA"/>
</dbReference>
<evidence type="ECO:0000313" key="4">
    <source>
        <dbReference type="Proteomes" id="UP001497525"/>
    </source>
</evidence>
<dbReference type="PANTHER" id="PTHR11060:SF0">
    <property type="entry name" value="PROTEIN MEMO1"/>
    <property type="match status" value="1"/>
</dbReference>
<evidence type="ECO:0000313" key="3">
    <source>
        <dbReference type="EMBL" id="CAL5139434.1"/>
    </source>
</evidence>
<comment type="caution">
    <text evidence="3">The sequence shown here is derived from an EMBL/GenBank/DDBJ whole genome shotgun (WGS) entry which is preliminary data.</text>
</comment>
<evidence type="ECO:0000256" key="1">
    <source>
        <dbReference type="ARBA" id="ARBA00006315"/>
    </source>
</evidence>
<dbReference type="EMBL" id="CAXLJL010000600">
    <property type="protein sequence ID" value="CAL5139434.1"/>
    <property type="molecule type" value="Genomic_DNA"/>
</dbReference>
<evidence type="ECO:0000313" key="2">
    <source>
        <dbReference type="EMBL" id="CAL5139433.1"/>
    </source>
</evidence>
<dbReference type="InterPro" id="IPR002737">
    <property type="entry name" value="MEMO1_fam"/>
</dbReference>
<accession>A0AAV2TR59</accession>
<proteinExistence type="inferred from homology"/>
<dbReference type="Proteomes" id="UP001497525">
    <property type="component" value="Unassembled WGS sequence"/>
</dbReference>
<dbReference type="PANTHER" id="PTHR11060">
    <property type="entry name" value="PROTEIN MEMO1"/>
    <property type="match status" value="1"/>
</dbReference>
<organism evidence="3 4">
    <name type="scientific">Calicophoron daubneyi</name>
    <name type="common">Rumen fluke</name>
    <name type="synonym">Paramphistomum daubneyi</name>
    <dbReference type="NCBI Taxonomy" id="300641"/>
    <lineage>
        <taxon>Eukaryota</taxon>
        <taxon>Metazoa</taxon>
        <taxon>Spiralia</taxon>
        <taxon>Lophotrochozoa</taxon>
        <taxon>Platyhelminthes</taxon>
        <taxon>Trematoda</taxon>
        <taxon>Digenea</taxon>
        <taxon>Plagiorchiida</taxon>
        <taxon>Pronocephalata</taxon>
        <taxon>Paramphistomoidea</taxon>
        <taxon>Paramphistomidae</taxon>
        <taxon>Calicophoron</taxon>
    </lineage>
</organism>
<gene>
    <name evidence="2" type="ORF">CDAUBV1_LOCUS14450</name>
    <name evidence="3" type="ORF">CDAUBV1_LOCUS14451</name>
</gene>
<comment type="similarity">
    <text evidence="1">Belongs to the MEMO1 family.</text>
</comment>
<dbReference type="AlphaFoldDB" id="A0AAV2TR59"/>
<dbReference type="Gene3D" id="3.40.830.10">
    <property type="entry name" value="LigB-like"/>
    <property type="match status" value="1"/>
</dbReference>
<sequence length="337" mass="39152">MRSPIFFRGRELLYYRDHYYPKDEVAAYEFMQQQLNLAVRTQDTKTRVIIVPNGSYRVCGKIMADAYAKLCPEPIKRIFVFGRAEQFMPYKCGLSNTDYLDTPLGKLPIDKEVNNELFKTGEFILLDPPYDSKERSIEMQLPFIAKIMENFTGRFKVIPVYIGVLERDQQRTIARRFQQFLKDPGNVFIFSASLCHWGEIYGMKTQMPDKRTVIDSIKAADNIAVEALKQIRFKPFEEYMLDTKSKVLDYQVFNVCIWLVRQFLDEDHYALTQMDDETALKAMQQTATFTLVGQAWSYPDVTPSDSCISYISATISLDKERYVPEEPEPPDPLSKLC</sequence>
<dbReference type="Pfam" id="PF01875">
    <property type="entry name" value="Memo"/>
    <property type="match status" value="1"/>
</dbReference>